<evidence type="ECO:0000256" key="1">
    <source>
        <dbReference type="ARBA" id="ARBA00004496"/>
    </source>
</evidence>
<evidence type="ECO:0000256" key="5">
    <source>
        <dbReference type="ARBA" id="ARBA00023015"/>
    </source>
</evidence>
<dbReference type="GO" id="GO:0000156">
    <property type="term" value="F:phosphorelay response regulator activity"/>
    <property type="evidence" value="ECO:0007669"/>
    <property type="project" value="TreeGrafter"/>
</dbReference>
<feature type="domain" description="Response regulatory" evidence="12">
    <location>
        <begin position="3"/>
        <end position="122"/>
    </location>
</feature>
<comment type="caution">
    <text evidence="13">The sequence shown here is derived from an EMBL/GenBank/DDBJ whole genome shotgun (WGS) entry which is preliminary data.</text>
</comment>
<dbReference type="InterPro" id="IPR051271">
    <property type="entry name" value="2C-system_Tx_regulators"/>
</dbReference>
<reference evidence="13 14" key="1">
    <citation type="submission" date="2020-03" db="EMBL/GenBank/DDBJ databases">
        <title>Draft genome of Streptomyces sp. ventii, isolated from the Axial Seamount in the Pacific Ocean, and resequencing of the two type strains Streptomyces lonarensis strain NCL 716 and Streptomyces bohaiensis strain 11A07.</title>
        <authorList>
            <person name="Loughran R.M."/>
            <person name="Pfannmuller K.M."/>
            <person name="Wasson B.J."/>
            <person name="Deadmond M.C."/>
            <person name="Paddock B.E."/>
            <person name="Koyack M.J."/>
            <person name="Gallegos D.A."/>
            <person name="Mitchell E.A."/>
            <person name="Ushijima B."/>
            <person name="Saw J.H."/>
            <person name="Mcphail K.L."/>
            <person name="Videau P."/>
        </authorList>
    </citation>
    <scope>NUCLEOTIDE SEQUENCE [LARGE SCALE GENOMIC DNA]</scope>
    <source>
        <strain evidence="13 14">NCL716</strain>
    </source>
</reference>
<feature type="region of interest" description="Disordered" evidence="11">
    <location>
        <begin position="224"/>
        <end position="244"/>
    </location>
</feature>
<dbReference type="GO" id="GO:0005737">
    <property type="term" value="C:cytoplasm"/>
    <property type="evidence" value="ECO:0007669"/>
    <property type="project" value="UniProtKB-SubCell"/>
</dbReference>
<evidence type="ECO:0000313" key="13">
    <source>
        <dbReference type="EMBL" id="NJQ07587.1"/>
    </source>
</evidence>
<dbReference type="InterPro" id="IPR036388">
    <property type="entry name" value="WH-like_DNA-bd_sf"/>
</dbReference>
<sequence>MITVLVVDDDVRVARNHHDLVQSLPGFTAIGVAHTAADALTEIERLRPDLVLLDLYLPDGTGTSVLRTVRAPEGGIHPVDFLVITAVRDIEHVRAALHGGAVHYLLKPFPLTALRDQLERYAVARRSMVDAGPATTQHDVDRLFGLLRPAAAGRSLPKGLTTATNELIAGTLREAEGDLSAVDVSERTGVSRVTARRYLEHLCADGRAELRMRYGTAGRPEHRYRWAGSGPGSGSGPAEGGAAG</sequence>
<gene>
    <name evidence="13" type="ORF">HCN56_18860</name>
</gene>
<dbReference type="PIRSF" id="PIRSF006171">
    <property type="entry name" value="RR_citrat_malat"/>
    <property type="match status" value="1"/>
</dbReference>
<dbReference type="PANTHER" id="PTHR45526">
    <property type="entry name" value="TRANSCRIPTIONAL REGULATORY PROTEIN DPIA"/>
    <property type="match status" value="1"/>
</dbReference>
<feature type="modified residue" description="4-aspartylphosphate" evidence="10">
    <location>
        <position position="54"/>
    </location>
</feature>
<dbReference type="GO" id="GO:0003700">
    <property type="term" value="F:DNA-binding transcription factor activity"/>
    <property type="evidence" value="ECO:0007669"/>
    <property type="project" value="InterPro"/>
</dbReference>
<dbReference type="EMBL" id="JAAVJD010000174">
    <property type="protein sequence ID" value="NJQ07587.1"/>
    <property type="molecule type" value="Genomic_DNA"/>
</dbReference>
<dbReference type="InterPro" id="IPR001789">
    <property type="entry name" value="Sig_transdc_resp-reg_receiver"/>
</dbReference>
<feature type="compositionally biased region" description="Gly residues" evidence="11">
    <location>
        <begin position="229"/>
        <end position="244"/>
    </location>
</feature>
<dbReference type="AlphaFoldDB" id="A0A7X6D3R4"/>
<dbReference type="InterPro" id="IPR011006">
    <property type="entry name" value="CheY-like_superfamily"/>
</dbReference>
<keyword evidence="6 9" id="KW-0238">DNA-binding</keyword>
<dbReference type="Gene3D" id="3.40.50.2300">
    <property type="match status" value="1"/>
</dbReference>
<dbReference type="Proteomes" id="UP000578686">
    <property type="component" value="Unassembled WGS sequence"/>
</dbReference>
<keyword evidence="4 9" id="KW-0902">Two-component regulatory system</keyword>
<keyword evidence="2 9" id="KW-0963">Cytoplasm</keyword>
<dbReference type="RefSeq" id="WP_167972721.1">
    <property type="nucleotide sequence ID" value="NZ_JAAVJD010000174.1"/>
</dbReference>
<evidence type="ECO:0000256" key="10">
    <source>
        <dbReference type="PROSITE-ProRule" id="PRU00169"/>
    </source>
</evidence>
<evidence type="ECO:0000256" key="11">
    <source>
        <dbReference type="SAM" id="MobiDB-lite"/>
    </source>
</evidence>
<evidence type="ECO:0000256" key="7">
    <source>
        <dbReference type="ARBA" id="ARBA00023159"/>
    </source>
</evidence>
<keyword evidence="5 9" id="KW-0805">Transcription regulation</keyword>
<evidence type="ECO:0000256" key="9">
    <source>
        <dbReference type="PIRNR" id="PIRNR006171"/>
    </source>
</evidence>
<evidence type="ECO:0000256" key="6">
    <source>
        <dbReference type="ARBA" id="ARBA00023125"/>
    </source>
</evidence>
<keyword evidence="3 10" id="KW-0597">Phosphoprotein</keyword>
<evidence type="ECO:0000313" key="14">
    <source>
        <dbReference type="Proteomes" id="UP000578686"/>
    </source>
</evidence>
<dbReference type="SUPFAM" id="SSF52172">
    <property type="entry name" value="CheY-like"/>
    <property type="match status" value="1"/>
</dbReference>
<dbReference type="InterPro" id="IPR024187">
    <property type="entry name" value="Sig_transdc_resp-reg_cit/mal"/>
</dbReference>
<evidence type="ECO:0000256" key="2">
    <source>
        <dbReference type="ARBA" id="ARBA00022490"/>
    </source>
</evidence>
<proteinExistence type="predicted"/>
<dbReference type="Gene3D" id="1.10.10.10">
    <property type="entry name" value="Winged helix-like DNA-binding domain superfamily/Winged helix DNA-binding domain"/>
    <property type="match status" value="1"/>
</dbReference>
<comment type="subcellular location">
    <subcellularLocation>
        <location evidence="1 9">Cytoplasm</location>
    </subcellularLocation>
</comment>
<dbReference type="PANTHER" id="PTHR45526:SF1">
    <property type="entry name" value="TRANSCRIPTIONAL REGULATORY PROTEIN DCUR-RELATED"/>
    <property type="match status" value="1"/>
</dbReference>
<dbReference type="SMART" id="SM00448">
    <property type="entry name" value="REC"/>
    <property type="match status" value="1"/>
</dbReference>
<organism evidence="13 14">
    <name type="scientific">Streptomyces lonarensis</name>
    <dbReference type="NCBI Taxonomy" id="700599"/>
    <lineage>
        <taxon>Bacteria</taxon>
        <taxon>Bacillati</taxon>
        <taxon>Actinomycetota</taxon>
        <taxon>Actinomycetes</taxon>
        <taxon>Kitasatosporales</taxon>
        <taxon>Streptomycetaceae</taxon>
        <taxon>Streptomyces</taxon>
    </lineage>
</organism>
<evidence type="ECO:0000256" key="3">
    <source>
        <dbReference type="ARBA" id="ARBA00022553"/>
    </source>
</evidence>
<evidence type="ECO:0000259" key="12">
    <source>
        <dbReference type="PROSITE" id="PS50110"/>
    </source>
</evidence>
<dbReference type="GO" id="GO:0003677">
    <property type="term" value="F:DNA binding"/>
    <property type="evidence" value="ECO:0007669"/>
    <property type="project" value="UniProtKB-KW"/>
</dbReference>
<dbReference type="Pfam" id="PF00072">
    <property type="entry name" value="Response_reg"/>
    <property type="match status" value="1"/>
</dbReference>
<keyword evidence="14" id="KW-1185">Reference proteome</keyword>
<accession>A0A7X6D3R4</accession>
<evidence type="ECO:0000256" key="4">
    <source>
        <dbReference type="ARBA" id="ARBA00023012"/>
    </source>
</evidence>
<name>A0A7X6D3R4_9ACTN</name>
<keyword evidence="8 9" id="KW-0804">Transcription</keyword>
<dbReference type="PROSITE" id="PS50110">
    <property type="entry name" value="RESPONSE_REGULATORY"/>
    <property type="match status" value="1"/>
</dbReference>
<evidence type="ECO:0000256" key="8">
    <source>
        <dbReference type="ARBA" id="ARBA00023163"/>
    </source>
</evidence>
<keyword evidence="7 9" id="KW-0010">Activator</keyword>
<protein>
    <recommendedName>
        <fullName evidence="9">Transcriptional regulatory protein</fullName>
    </recommendedName>
</protein>